<feature type="chain" id="PRO_5001857723" evidence="1">
    <location>
        <begin position="22"/>
        <end position="213"/>
    </location>
</feature>
<dbReference type="STRING" id="80852.AWOD_I_2287"/>
<evidence type="ECO:0000313" key="3">
    <source>
        <dbReference type="Proteomes" id="UP000032427"/>
    </source>
</evidence>
<accession>A0A090IVE1</accession>
<gene>
    <name evidence="2" type="ORF">AWOD_I_2287</name>
</gene>
<dbReference type="KEGG" id="awd:AWOD_I_2287"/>
<feature type="signal peptide" evidence="1">
    <location>
        <begin position="1"/>
        <end position="21"/>
    </location>
</feature>
<proteinExistence type="predicted"/>
<keyword evidence="3" id="KW-1185">Reference proteome</keyword>
<dbReference type="NCBIfam" id="NF011697">
    <property type="entry name" value="PRK15117.1"/>
    <property type="match status" value="1"/>
</dbReference>
<keyword evidence="1" id="KW-0732">Signal</keyword>
<dbReference type="Pfam" id="PF05494">
    <property type="entry name" value="MlaC"/>
    <property type="match status" value="1"/>
</dbReference>
<dbReference type="OrthoDB" id="9787053at2"/>
<dbReference type="EMBL" id="LN554846">
    <property type="protein sequence ID" value="CED72345.1"/>
    <property type="molecule type" value="Genomic_DNA"/>
</dbReference>
<dbReference type="HOGENOM" id="CLU_094502_3_0_6"/>
<dbReference type="PANTHER" id="PTHR36573:SF1">
    <property type="entry name" value="INTERMEMBRANE PHOSPHOLIPID TRANSPORT SYSTEM BINDING PROTEIN MLAC"/>
    <property type="match status" value="1"/>
</dbReference>
<dbReference type="PANTHER" id="PTHR36573">
    <property type="entry name" value="INTERMEMBRANE PHOSPHOLIPID TRANSPORT SYSTEM BINDING PROTEIN MLAC"/>
    <property type="match status" value="1"/>
</dbReference>
<dbReference type="GeneID" id="28541873"/>
<name>A0A090IVE1_9GAMM</name>
<dbReference type="Proteomes" id="UP000032427">
    <property type="component" value="Chromosome 1"/>
</dbReference>
<organism evidence="2 3">
    <name type="scientific">Aliivibrio wodanis</name>
    <dbReference type="NCBI Taxonomy" id="80852"/>
    <lineage>
        <taxon>Bacteria</taxon>
        <taxon>Pseudomonadati</taxon>
        <taxon>Pseudomonadota</taxon>
        <taxon>Gammaproteobacteria</taxon>
        <taxon>Vibrionales</taxon>
        <taxon>Vibrionaceae</taxon>
        <taxon>Aliivibrio</taxon>
    </lineage>
</organism>
<evidence type="ECO:0000256" key="1">
    <source>
        <dbReference type="SAM" id="SignalP"/>
    </source>
</evidence>
<dbReference type="InterPro" id="IPR042245">
    <property type="entry name" value="Tgt2/MlaC_sf"/>
</dbReference>
<dbReference type="AlphaFoldDB" id="A0A090IVE1"/>
<sequence length="213" mass="24124">MKQWLSAVIAVLCLFTAKIQAQEVDKTKPYEMMAQVSQETFSRLKAEQTAIQADPNRLKVIVKEELMPYVNIKYSAYKLLGSHLKKTTSEERAEFVKAFDAYLISSYAQVLTLYTNQEIVLEKAKKIPEGRSIISVRVDILDSARPTVKVDFKLRKNKKTGEWQAFDMVAEGVSLLSTKQSEWNGKIRKEGISSVSKELTTLAKQAIRLEGSK</sequence>
<reference evidence="3" key="1">
    <citation type="submission" date="2014-09" db="EMBL/GenBank/DDBJ databases">
        <authorList>
            <person name="Hjerde E."/>
        </authorList>
    </citation>
    <scope>NUCLEOTIDE SEQUENCE [LARGE SCALE GENOMIC DNA]</scope>
    <source>
        <strain evidence="3">06/09/139</strain>
    </source>
</reference>
<dbReference type="PATRIC" id="fig|80852.17.peg.2366"/>
<evidence type="ECO:0000313" key="2">
    <source>
        <dbReference type="EMBL" id="CED72345.1"/>
    </source>
</evidence>
<dbReference type="InterPro" id="IPR008869">
    <property type="entry name" value="MlaC/ttg2D"/>
</dbReference>
<dbReference type="PIRSF" id="PIRSF004649">
    <property type="entry name" value="MlaC"/>
    <property type="match status" value="1"/>
</dbReference>
<dbReference type="Gene3D" id="3.10.450.710">
    <property type="entry name" value="Tgt2/MlaC"/>
    <property type="match status" value="1"/>
</dbReference>
<protein>
    <submittedName>
        <fullName evidence="2">Toluene tolerance protein</fullName>
    </submittedName>
</protein>